<comment type="subcellular location">
    <subcellularLocation>
        <location evidence="1">Membrane</location>
        <topology evidence="1">Peripheral membrane protein</topology>
    </subcellularLocation>
</comment>
<evidence type="ECO:0000313" key="9">
    <source>
        <dbReference type="EMBL" id="CCE43331.1"/>
    </source>
</evidence>
<comment type="similarity">
    <text evidence="2 6">Belongs to the VPS35 family.</text>
</comment>
<dbReference type="EnsemblFungi" id="CPAR2_209760-T">
    <property type="protein sequence ID" value="CPAR2_209760-T-p1"/>
    <property type="gene ID" value="CPAR2_209760"/>
</dbReference>
<dbReference type="Gene3D" id="1.25.40.660">
    <property type="entry name" value="Vacuolar protein sorting-associated protein 35, helical subcomplex Vps35-C"/>
    <property type="match status" value="1"/>
</dbReference>
<dbReference type="STRING" id="578454.G8BDI4"/>
<reference evidence="10" key="4">
    <citation type="submission" date="2025-05" db="UniProtKB">
        <authorList>
            <consortium name="EnsemblFungi"/>
        </authorList>
    </citation>
    <scope>IDENTIFICATION</scope>
</reference>
<dbReference type="GO" id="GO:0005829">
    <property type="term" value="C:cytosol"/>
    <property type="evidence" value="ECO:0007669"/>
    <property type="project" value="GOC"/>
</dbReference>
<keyword evidence="5" id="KW-0472">Membrane</keyword>
<dbReference type="VEuPathDB" id="FungiDB:CPAR2_209760"/>
<evidence type="ECO:0000256" key="2">
    <source>
        <dbReference type="ARBA" id="ARBA00006536"/>
    </source>
</evidence>
<accession>G8BDI4</accession>
<organism evidence="9 11">
    <name type="scientific">Candida parapsilosis (strain CDC 317 / ATCC MYA-4646)</name>
    <name type="common">Yeast</name>
    <name type="synonym">Monilia parapsilosis</name>
    <dbReference type="NCBI Taxonomy" id="578454"/>
    <lineage>
        <taxon>Eukaryota</taxon>
        <taxon>Fungi</taxon>
        <taxon>Dikarya</taxon>
        <taxon>Ascomycota</taxon>
        <taxon>Saccharomycotina</taxon>
        <taxon>Pichiomycetes</taxon>
        <taxon>Debaryomycetaceae</taxon>
        <taxon>Candida/Lodderomyces clade</taxon>
        <taxon>Candida</taxon>
    </lineage>
</organism>
<feature type="compositionally biased region" description="Acidic residues" evidence="7">
    <location>
        <begin position="655"/>
        <end position="668"/>
    </location>
</feature>
<evidence type="ECO:0000313" key="11">
    <source>
        <dbReference type="Proteomes" id="UP000005221"/>
    </source>
</evidence>
<feature type="compositionally biased region" description="Basic and acidic residues" evidence="7">
    <location>
        <begin position="835"/>
        <end position="860"/>
    </location>
</feature>
<dbReference type="GO" id="GO:0000329">
    <property type="term" value="C:fungal-type vacuole membrane"/>
    <property type="evidence" value="ECO:0007669"/>
    <property type="project" value="EnsemblFungi"/>
</dbReference>
<dbReference type="EMBL" id="HE605206">
    <property type="protein sequence ID" value="CCE43331.1"/>
    <property type="molecule type" value="Genomic_DNA"/>
</dbReference>
<feature type="region of interest" description="Disordered" evidence="7">
    <location>
        <begin position="82"/>
        <end position="110"/>
    </location>
</feature>
<dbReference type="AlphaFoldDB" id="G8BDI4"/>
<evidence type="ECO:0000256" key="4">
    <source>
        <dbReference type="ARBA" id="ARBA00022927"/>
    </source>
</evidence>
<evidence type="ECO:0000256" key="7">
    <source>
        <dbReference type="SAM" id="MobiDB-lite"/>
    </source>
</evidence>
<accession>A0AAJ8VZF5</accession>
<keyword evidence="11" id="KW-1185">Reference proteome</keyword>
<dbReference type="PANTHER" id="PTHR11099:SF0">
    <property type="entry name" value="VACUOLAR PROTEIN SORTING-ASSOCIATED PROTEIN 35"/>
    <property type="match status" value="1"/>
</dbReference>
<keyword evidence="4 6" id="KW-0653">Protein transport</keyword>
<gene>
    <name evidence="8 9" type="ordered locus">CPAR2_209760</name>
</gene>
<reference evidence="11" key="1">
    <citation type="journal article" date="2009" name="Nature">
        <title>Evolution of pathogenicity and sexual reproduction in eight Candida genomes.</title>
        <authorList>
            <person name="Butler G."/>
            <person name="Rasmussen M.D."/>
            <person name="Lin M.F."/>
            <person name="Santos M.A."/>
            <person name="Sakthikumar S."/>
            <person name="Munro C.A."/>
            <person name="Rheinbay E."/>
            <person name="Grabherr M."/>
            <person name="Forche A."/>
            <person name="Reedy J.L."/>
            <person name="Agrafioti I."/>
            <person name="Arnaud M.B."/>
            <person name="Bates S."/>
            <person name="Brown A.J."/>
            <person name="Brunke S."/>
            <person name="Costanzo M.C."/>
            <person name="Fitzpatrick D.A."/>
            <person name="de Groot P.W."/>
            <person name="Harris D."/>
            <person name="Hoyer L.L."/>
            <person name="Hube B."/>
            <person name="Klis F.M."/>
            <person name="Kodira C."/>
            <person name="Lennard N."/>
            <person name="Logue M.E."/>
            <person name="Martin R."/>
            <person name="Neiman A.M."/>
            <person name="Nikolaou E."/>
            <person name="Quail M.A."/>
            <person name="Quinn J."/>
            <person name="Santos M.C."/>
            <person name="Schmitzberger F.F."/>
            <person name="Sherlock G."/>
            <person name="Shah P."/>
            <person name="Silverstein K.A."/>
            <person name="Skrzypek M.S."/>
            <person name="Soll D."/>
            <person name="Staggs R."/>
            <person name="Stansfield I."/>
            <person name="Stumpf M.P."/>
            <person name="Sudbery P.E."/>
            <person name="Srikantha T."/>
            <person name="Zeng Q."/>
            <person name="Berman J."/>
            <person name="Berriman M."/>
            <person name="Heitman J."/>
            <person name="Gow N.A."/>
            <person name="Lorenz M.C."/>
            <person name="Birren B.W."/>
            <person name="Kellis M."/>
            <person name="Cuomo C.A."/>
        </authorList>
    </citation>
    <scope>NUCLEOTIDE SEQUENCE [LARGE SCALE GENOMIC DNA]</scope>
    <source>
        <strain evidence="11">CDC 317 / ATCC MYA-4646</strain>
    </source>
</reference>
<dbReference type="eggNOG" id="KOG1107">
    <property type="taxonomic scope" value="Eukaryota"/>
</dbReference>
<sequence length="994" mass="113597">MVISKSEQESILNRCSNNIKHQSKLMKSHLDEYKLLPALKNCSNFLNELRVSQLTPKQYYEIYMMVFDSLEVLSGYLVSNNKPQGKKKKSEDGNTQNVDNEVNNDEVTDDTVSSSKTNAFLADLYEIVQYAGNIVPRLYMMIVVGTTYMTLPGAPTKDLMKDMIEMCHGVQHPIRGLFLRYYLSQRTKNSLPFNTRTDFKETVDFLITNFIEMNKLWVRLQHQGHSSEREIRYNERKELKILVGSNLVRLSQIIDDYDSQAAGDDDYSAIQFYQDTVFPTITEQIIQCRDHLAQTYLVDVLIQIFPDEFHFATLEKLLNQVFVNLHPLLNKSELVNTLIEKFITYNKFANDSTTDVVRGEGPRAEADGGGGAVVGDSTVDVNSLFNTFWQFYLNLNESESDLSLQEHAKLLESFIKLSLTFDPSSFENLDVIYKYAAQNLIDDGNEQQQQLLVQLLGESINHFTSIKTLLTLSNYFAFFSKLNANLQKQIAIIIIDQILSISEQQQQQQQQQHDGEATGEQRYYTNIDEIDGIFKYMLVLIKLTPTNLDTAQDLGITKTVKINSGEKLVTLEFLEIQEKLNKLLSLIENPNDPKSVIANLFYLRKKYLNKNFQSLMFTYPALIDRILFKLKLVGYIHLQSQRQRKLQKKEASTTTDDDDDDDDDDDGSDEANRYLVSNFKNLSVIIEEMYQIHGEYSSELILRKYLDVAMVSDQLKLNSITLEVFNQCFVIYEEHLIVLSQPYKSRNDPSAIGGFSGGFSVALQSILSIANTLIRTRYLPRSDYEDLIVKLTLYGSKLLKKQDACRAIYSCAHLFWWSENLLSSNEESPTVIDETGVKDTEESEAGKEKSKEREESKQENTDSGATATPKLYREPKRVLECIQKSLRLADSIIDPYISLQLFIEILNQALTFHTYGNELINNKFISGLINLVRTNMDNMRDQDLVNTEEVAGGATSGTSAAANGEDNEEDVESKLFKQSQVFFNQTLQQINLYG</sequence>
<evidence type="ECO:0000313" key="8">
    <source>
        <dbReference type="CGD" id="CAL0000144125"/>
    </source>
</evidence>
<dbReference type="GO" id="GO:1900102">
    <property type="term" value="P:negative regulation of endoplasmic reticulum unfolded protein response"/>
    <property type="evidence" value="ECO:0007669"/>
    <property type="project" value="EnsemblFungi"/>
</dbReference>
<dbReference type="InterPro" id="IPR005378">
    <property type="entry name" value="Vps35"/>
</dbReference>
<dbReference type="GO" id="GO:0045053">
    <property type="term" value="P:protein retention in Golgi apparatus"/>
    <property type="evidence" value="ECO:0007669"/>
    <property type="project" value="EnsemblFungi"/>
</dbReference>
<evidence type="ECO:0000256" key="3">
    <source>
        <dbReference type="ARBA" id="ARBA00022448"/>
    </source>
</evidence>
<dbReference type="GO" id="GO:0170071">
    <property type="term" value="C:CROP complex"/>
    <property type="evidence" value="ECO:0007669"/>
    <property type="project" value="EnsemblFungi"/>
</dbReference>
<dbReference type="Proteomes" id="UP000005221">
    <property type="component" value="Chromosome 2"/>
</dbReference>
<feature type="region of interest" description="Disordered" evidence="7">
    <location>
        <begin position="646"/>
        <end position="668"/>
    </location>
</feature>
<reference evidence="11" key="2">
    <citation type="journal article" date="2011" name="BMC Genomics">
        <title>Using RNA-seq to determine the transcriptional landscape and the hypoxic response of the pathogenic yeast Candida parapsilosis.</title>
        <authorList>
            <person name="Guida A."/>
            <person name="Lindstaedt C."/>
            <person name="Maguire S.L."/>
            <person name="Ding C."/>
            <person name="Higgins D.G."/>
            <person name="Corton N.J."/>
            <person name="Berriman M."/>
            <person name="Butler G."/>
        </authorList>
    </citation>
    <scope>GENOME REANNOTATION</scope>
    <source>
        <strain evidence="11">CDC 317 / ATCC MYA-4646</strain>
    </source>
</reference>
<dbReference type="PANTHER" id="PTHR11099">
    <property type="entry name" value="VACUOLAR SORTING PROTEIN 35"/>
    <property type="match status" value="1"/>
</dbReference>
<dbReference type="GO" id="GO:0005770">
    <property type="term" value="C:late endosome"/>
    <property type="evidence" value="ECO:0007669"/>
    <property type="project" value="TreeGrafter"/>
</dbReference>
<protein>
    <recommendedName>
        <fullName evidence="6">Vacuolar protein sorting-associated protein 35</fullName>
    </recommendedName>
</protein>
<evidence type="ECO:0000256" key="1">
    <source>
        <dbReference type="ARBA" id="ARBA00004170"/>
    </source>
</evidence>
<proteinExistence type="inferred from homology"/>
<dbReference type="PIRSF" id="PIRSF009375">
    <property type="entry name" value="Retromer_Vps35"/>
    <property type="match status" value="1"/>
</dbReference>
<dbReference type="Pfam" id="PF03635">
    <property type="entry name" value="Vps35"/>
    <property type="match status" value="1"/>
</dbReference>
<dbReference type="GO" id="GO:0140312">
    <property type="term" value="F:cargo adaptor activity"/>
    <property type="evidence" value="ECO:0007669"/>
    <property type="project" value="EnsemblFungi"/>
</dbReference>
<comment type="function">
    <text evidence="6">Plays a role in vesicular protein sorting.</text>
</comment>
<reference evidence="9" key="3">
    <citation type="submission" date="2011-10" db="EMBL/GenBank/DDBJ databases">
        <title>Transcriptional landscape of the pathogenic yeast Candida parapsilosis.</title>
        <authorList>
            <person name="Guida A."/>
            <person name="Lindstaedt C."/>
            <person name="Maguire S.L."/>
            <person name="Ding C."/>
            <person name="Higgins D.G."/>
            <person name="Harris D."/>
            <person name="Berriman M."/>
            <person name="Butler G."/>
        </authorList>
    </citation>
    <scope>NUCLEOTIDE SEQUENCE</scope>
    <source>
        <strain evidence="9">CDC317</strain>
    </source>
</reference>
<dbReference type="CGD" id="CAL0000144125">
    <property type="gene designation" value="CPAR2_209760"/>
</dbReference>
<keyword evidence="3 6" id="KW-0813">Transport</keyword>
<feature type="region of interest" description="Disordered" evidence="7">
    <location>
        <begin position="828"/>
        <end position="869"/>
    </location>
</feature>
<evidence type="ECO:0000313" key="10">
    <source>
        <dbReference type="EnsemblFungi" id="CPAR2_209760-T-p1"/>
    </source>
</evidence>
<dbReference type="GO" id="GO:0006886">
    <property type="term" value="P:intracellular protein transport"/>
    <property type="evidence" value="ECO:0007669"/>
    <property type="project" value="TreeGrafter"/>
</dbReference>
<evidence type="ECO:0000256" key="5">
    <source>
        <dbReference type="ARBA" id="ARBA00023136"/>
    </source>
</evidence>
<dbReference type="GO" id="GO:0042147">
    <property type="term" value="P:retrograde transport, endosome to Golgi"/>
    <property type="evidence" value="ECO:0007669"/>
    <property type="project" value="EnsemblFungi"/>
</dbReference>
<dbReference type="GO" id="GO:0030906">
    <property type="term" value="C:retromer, cargo-selective complex"/>
    <property type="evidence" value="ECO:0007669"/>
    <property type="project" value="EnsemblFungi"/>
</dbReference>
<name>G8BDI4_CANPC</name>
<evidence type="ECO:0000256" key="6">
    <source>
        <dbReference type="PIRNR" id="PIRNR009375"/>
    </source>
</evidence>
<dbReference type="InterPro" id="IPR042491">
    <property type="entry name" value="Vps35_C"/>
</dbReference>